<gene>
    <name evidence="3" type="ORF">UTRI_02581</name>
</gene>
<proteinExistence type="predicted"/>
<feature type="coiled-coil region" evidence="1">
    <location>
        <begin position="120"/>
        <end position="176"/>
    </location>
</feature>
<dbReference type="Proteomes" id="UP000324022">
    <property type="component" value="Unassembled WGS sequence"/>
</dbReference>
<evidence type="ECO:0000313" key="3">
    <source>
        <dbReference type="EMBL" id="SPO32024.1"/>
    </source>
</evidence>
<feature type="compositionally biased region" description="Polar residues" evidence="2">
    <location>
        <begin position="1"/>
        <end position="19"/>
    </location>
</feature>
<feature type="compositionally biased region" description="Acidic residues" evidence="2">
    <location>
        <begin position="69"/>
        <end position="83"/>
    </location>
</feature>
<name>A0A5C3EN20_9BASI</name>
<dbReference type="AlphaFoldDB" id="A0A5C3EN20"/>
<feature type="region of interest" description="Disordered" evidence="2">
    <location>
        <begin position="1"/>
        <end position="105"/>
    </location>
</feature>
<protein>
    <submittedName>
        <fullName evidence="3">Uncharacterized protein</fullName>
    </submittedName>
</protein>
<dbReference type="OrthoDB" id="10557848at2759"/>
<feature type="compositionally biased region" description="Basic and acidic residues" evidence="2">
    <location>
        <begin position="84"/>
        <end position="102"/>
    </location>
</feature>
<dbReference type="EMBL" id="OOIN01000043">
    <property type="protein sequence ID" value="SPO32024.1"/>
    <property type="molecule type" value="Genomic_DNA"/>
</dbReference>
<sequence length="707" mass="76865">MSAPNSESQHPTASANSPRTARARQREEGSVMTAAKQAAAKAISKRQKQRHRKQATDGSDVIDGNVEMLDAEDDEDPDVADPPEAERGPDIDHVSSSEKDVDGISASGDQMIRQQVLAEADAAHKNLLDALAKRAEAEEDVQQAAMNQEVANSDDIAEATEAHQAAVARAAEAELEASAAKIRHSIASSDLESLKAAEAAEEAVKALIAERIAADKAETTLANARSSHEASPTPEAAKALRLAKSSKRYAADRLSEAEQSAAIADAHATFAKLWAKAVLDDAYHSTLKSQAEQADNDCRAAAETAVAISTERGSVLPRSEEENAAYSKAQEQDCRATQLKAEADLAKAKVVEAYKAAQTAKENWFSLRDAAEEASLDDIPGDGELAKKTPDIDQAPTLLIGEPTVIHASGNPTGVQLATGLHTATSTAPSHAQPGAAPINNTISGRMDSLVRRTQQAVSLDAAAGPSRRTREAYRPFQIWPNTSSPDFPFEDFPDPGRNVNVAAWTHRFRFNGTRPPIDAVPAFRAAIAEQLQKFLQLDLSEAHFSVQRPESINGSTYVDIVFKQLHQNKVIMAKARSATLDYGGRPLVHFRTGAPLGERDIFIRASGMNVDFDHCKLAQHFLLNFRFLTLKGIWILKDGNEFAGISFVLVKTKEWYNFTYQIPGYISIRGREIELQFEGRCNYCTWCRSKNNNGHTSDACNRRRRG</sequence>
<evidence type="ECO:0000256" key="1">
    <source>
        <dbReference type="SAM" id="Coils"/>
    </source>
</evidence>
<keyword evidence="4" id="KW-1185">Reference proteome</keyword>
<keyword evidence="1" id="KW-0175">Coiled coil</keyword>
<organism evidence="3 4">
    <name type="scientific">Ustilago trichophora</name>
    <dbReference type="NCBI Taxonomy" id="86804"/>
    <lineage>
        <taxon>Eukaryota</taxon>
        <taxon>Fungi</taxon>
        <taxon>Dikarya</taxon>
        <taxon>Basidiomycota</taxon>
        <taxon>Ustilaginomycotina</taxon>
        <taxon>Ustilaginomycetes</taxon>
        <taxon>Ustilaginales</taxon>
        <taxon>Ustilaginaceae</taxon>
        <taxon>Ustilago</taxon>
    </lineage>
</organism>
<reference evidence="3 4" key="1">
    <citation type="submission" date="2018-03" db="EMBL/GenBank/DDBJ databases">
        <authorList>
            <person name="Guldener U."/>
        </authorList>
    </citation>
    <scope>NUCLEOTIDE SEQUENCE [LARGE SCALE GENOMIC DNA]</scope>
    <source>
        <strain evidence="3 4">NBRC100155</strain>
    </source>
</reference>
<evidence type="ECO:0000256" key="2">
    <source>
        <dbReference type="SAM" id="MobiDB-lite"/>
    </source>
</evidence>
<feature type="compositionally biased region" description="Basic residues" evidence="2">
    <location>
        <begin position="43"/>
        <end position="53"/>
    </location>
</feature>
<accession>A0A5C3EN20</accession>
<evidence type="ECO:0000313" key="4">
    <source>
        <dbReference type="Proteomes" id="UP000324022"/>
    </source>
</evidence>